<evidence type="ECO:0000259" key="15">
    <source>
        <dbReference type="Pfam" id="PF00905"/>
    </source>
</evidence>
<keyword evidence="12" id="KW-0961">Cell wall biogenesis/degradation</keyword>
<keyword evidence="8" id="KW-0133">Cell shape</keyword>
<name>A0ABV8B131_9BACI</name>
<keyword evidence="7" id="KW-0812">Transmembrane</keyword>
<dbReference type="RefSeq" id="WP_377912832.1">
    <property type="nucleotide sequence ID" value="NZ_JBHRZT010000020.1"/>
</dbReference>
<sequence>MKRKRKKKTHVPIRLNLLFFVVFILFSILILRLGLVQIVYGENYQREVAKTENVTVNAPVPRGKIYDRYNRVVVDNTPLNAITYTRFQGTTQEERLKVAEQLAKYIDKDTSKVTERDLKDYWILKHPEEAKKKIRKDELAKLKKGKLTDKDIYNLQLSRITPEDLNEIPESEKEVLAIKREMDGGYALTPQNIKSEDEEVTPKEYAKISEHLEDLPGVDTTTYWDRHYVYGDTLKSMLGNISSSNEGLPREQLDYFLARDYSRNDRVGKSYIEAQYEDILSGEKAKVKNITDKSGNLLGTEVVSEGKQGRDLVLTIDMNLQTEVEKILTDELLKAKRKPGTGLLDRGFIVMMDPRTGEILAMAGKQYTMNDQGKVEIKDFALGNMTTSYTMGSVVKGATILAGLDSGAISPGTVFRDEPLKFAGTAKEKKSWKNMGSIGIQTALKQSSNVYMFKTVMSLAGLQYHHNMALRGIKPEHFETMRSYYSQFGLGVKTGIDLPNEMAGFKGSDYTPGLLLDLAIGQYDTYTPLQLAQYVSTIANGGYRMKPQIVKEIRDPAVNEEDEPSTLYSSEPTILNRITMKDQYIKLVQEGFRKVTQEPGGTGYAYFGNAPYKPAGKSGTAEAFYDGPKRKKGQKLIPTINATFIGYAPYDNPEIAFAVVTPWDGSAGHPMSKIVGRKALDAYFELKKQEIKEQADEQTKNADEEAQNSEQTENE</sequence>
<evidence type="ECO:0000256" key="6">
    <source>
        <dbReference type="ARBA" id="ARBA00022475"/>
    </source>
</evidence>
<evidence type="ECO:0000256" key="14">
    <source>
        <dbReference type="SAM" id="MobiDB-lite"/>
    </source>
</evidence>
<evidence type="ECO:0000256" key="12">
    <source>
        <dbReference type="ARBA" id="ARBA00023316"/>
    </source>
</evidence>
<evidence type="ECO:0000313" key="17">
    <source>
        <dbReference type="EMBL" id="MFC3882927.1"/>
    </source>
</evidence>
<organism evidence="17 18">
    <name type="scientific">Bacillus songklensis</name>
    <dbReference type="NCBI Taxonomy" id="1069116"/>
    <lineage>
        <taxon>Bacteria</taxon>
        <taxon>Bacillati</taxon>
        <taxon>Bacillota</taxon>
        <taxon>Bacilli</taxon>
        <taxon>Bacillales</taxon>
        <taxon>Bacillaceae</taxon>
        <taxon>Bacillus</taxon>
    </lineage>
</organism>
<keyword evidence="9" id="KW-0573">Peptidoglycan synthesis</keyword>
<feature type="domain" description="Penicillin-binding protein transpeptidase" evidence="15">
    <location>
        <begin position="347"/>
        <end position="678"/>
    </location>
</feature>
<comment type="pathway">
    <text evidence="3">Cell wall biogenesis; peptidoglycan biosynthesis.</text>
</comment>
<dbReference type="Gene3D" id="3.40.710.10">
    <property type="entry name" value="DD-peptidase/beta-lactamase superfamily"/>
    <property type="match status" value="1"/>
</dbReference>
<protein>
    <recommendedName>
        <fullName evidence="5">serine-type D-Ala-D-Ala carboxypeptidase</fullName>
        <ecNumber evidence="5">3.4.16.4</ecNumber>
    </recommendedName>
</protein>
<feature type="compositionally biased region" description="Acidic residues" evidence="14">
    <location>
        <begin position="704"/>
        <end position="715"/>
    </location>
</feature>
<evidence type="ECO:0000313" key="18">
    <source>
        <dbReference type="Proteomes" id="UP001595752"/>
    </source>
</evidence>
<evidence type="ECO:0000256" key="7">
    <source>
        <dbReference type="ARBA" id="ARBA00022692"/>
    </source>
</evidence>
<evidence type="ECO:0000256" key="5">
    <source>
        <dbReference type="ARBA" id="ARBA00012448"/>
    </source>
</evidence>
<dbReference type="PANTHER" id="PTHR30627">
    <property type="entry name" value="PEPTIDOGLYCAN D,D-TRANSPEPTIDASE"/>
    <property type="match status" value="1"/>
</dbReference>
<dbReference type="SUPFAM" id="SSF56601">
    <property type="entry name" value="beta-lactamase/transpeptidase-like"/>
    <property type="match status" value="1"/>
</dbReference>
<comment type="caution">
    <text evidence="17">The sequence shown here is derived from an EMBL/GenBank/DDBJ whole genome shotgun (WGS) entry which is preliminary data.</text>
</comment>
<feature type="compositionally biased region" description="Basic and acidic residues" evidence="14">
    <location>
        <begin position="692"/>
        <end position="703"/>
    </location>
</feature>
<dbReference type="Pfam" id="PF03717">
    <property type="entry name" value="PBP_dimer"/>
    <property type="match status" value="1"/>
</dbReference>
<evidence type="ECO:0000256" key="13">
    <source>
        <dbReference type="ARBA" id="ARBA00034000"/>
    </source>
</evidence>
<evidence type="ECO:0000259" key="16">
    <source>
        <dbReference type="Pfam" id="PF03717"/>
    </source>
</evidence>
<feature type="region of interest" description="Disordered" evidence="14">
    <location>
        <begin position="692"/>
        <end position="715"/>
    </location>
</feature>
<dbReference type="Pfam" id="PF00905">
    <property type="entry name" value="Transpeptidase"/>
    <property type="match status" value="1"/>
</dbReference>
<evidence type="ECO:0000256" key="1">
    <source>
        <dbReference type="ARBA" id="ARBA00004167"/>
    </source>
</evidence>
<evidence type="ECO:0000256" key="9">
    <source>
        <dbReference type="ARBA" id="ARBA00022984"/>
    </source>
</evidence>
<dbReference type="InterPro" id="IPR005311">
    <property type="entry name" value="PBP_dimer"/>
</dbReference>
<evidence type="ECO:0000256" key="2">
    <source>
        <dbReference type="ARBA" id="ARBA00004236"/>
    </source>
</evidence>
<reference evidence="18" key="1">
    <citation type="journal article" date="2019" name="Int. J. Syst. Evol. Microbiol.">
        <title>The Global Catalogue of Microorganisms (GCM) 10K type strain sequencing project: providing services to taxonomists for standard genome sequencing and annotation.</title>
        <authorList>
            <consortium name="The Broad Institute Genomics Platform"/>
            <consortium name="The Broad Institute Genome Sequencing Center for Infectious Disease"/>
            <person name="Wu L."/>
            <person name="Ma J."/>
        </authorList>
    </citation>
    <scope>NUCLEOTIDE SEQUENCE [LARGE SCALE GENOMIC DNA]</scope>
    <source>
        <strain evidence="18">CCUG 61889</strain>
    </source>
</reference>
<gene>
    <name evidence="17" type="ORF">ACFOU2_05155</name>
</gene>
<dbReference type="SUPFAM" id="SSF56519">
    <property type="entry name" value="Penicillin binding protein dimerisation domain"/>
    <property type="match status" value="1"/>
</dbReference>
<feature type="domain" description="Penicillin-binding protein dimerisation" evidence="16">
    <location>
        <begin position="59"/>
        <end position="300"/>
    </location>
</feature>
<dbReference type="EMBL" id="JBHRZT010000020">
    <property type="protein sequence ID" value="MFC3882927.1"/>
    <property type="molecule type" value="Genomic_DNA"/>
</dbReference>
<evidence type="ECO:0000256" key="3">
    <source>
        <dbReference type="ARBA" id="ARBA00004752"/>
    </source>
</evidence>
<dbReference type="PANTHER" id="PTHR30627:SF2">
    <property type="entry name" value="PEPTIDOGLYCAN D,D-TRANSPEPTIDASE MRDA"/>
    <property type="match status" value="1"/>
</dbReference>
<evidence type="ECO:0000256" key="10">
    <source>
        <dbReference type="ARBA" id="ARBA00022989"/>
    </source>
</evidence>
<dbReference type="Proteomes" id="UP001595752">
    <property type="component" value="Unassembled WGS sequence"/>
</dbReference>
<keyword evidence="11" id="KW-0472">Membrane</keyword>
<dbReference type="InterPro" id="IPR001460">
    <property type="entry name" value="PCN-bd_Tpept"/>
</dbReference>
<accession>A0ABV8B131</accession>
<dbReference type="Gene3D" id="1.10.10.1230">
    <property type="entry name" value="Penicillin-binding protein, N-terminal non-catalytic domain, head sub-domain"/>
    <property type="match status" value="1"/>
</dbReference>
<keyword evidence="10" id="KW-1133">Transmembrane helix</keyword>
<comment type="catalytic activity">
    <reaction evidence="13">
        <text>Preferential cleavage: (Ac)2-L-Lys-D-Ala-|-D-Ala. Also transpeptidation of peptidyl-alanyl moieties that are N-acyl substituents of D-alanine.</text>
        <dbReference type="EC" id="3.4.16.4"/>
    </reaction>
</comment>
<evidence type="ECO:0000256" key="4">
    <source>
        <dbReference type="ARBA" id="ARBA00007171"/>
    </source>
</evidence>
<keyword evidence="18" id="KW-1185">Reference proteome</keyword>
<dbReference type="InterPro" id="IPR012338">
    <property type="entry name" value="Beta-lactam/transpept-like"/>
</dbReference>
<dbReference type="InterPro" id="IPR036138">
    <property type="entry name" value="PBP_dimer_sf"/>
</dbReference>
<evidence type="ECO:0000256" key="11">
    <source>
        <dbReference type="ARBA" id="ARBA00023136"/>
    </source>
</evidence>
<dbReference type="Gene3D" id="3.90.1310.10">
    <property type="entry name" value="Penicillin-binding protein 2a (Domain 2)"/>
    <property type="match status" value="1"/>
</dbReference>
<dbReference type="InterPro" id="IPR050515">
    <property type="entry name" value="Beta-lactam/transpept"/>
</dbReference>
<comment type="similarity">
    <text evidence="4">Belongs to the transpeptidase family.</text>
</comment>
<comment type="subcellular location">
    <subcellularLocation>
        <location evidence="2">Cell membrane</location>
    </subcellularLocation>
    <subcellularLocation>
        <location evidence="1">Membrane</location>
        <topology evidence="1">Single-pass membrane protein</topology>
    </subcellularLocation>
</comment>
<evidence type="ECO:0000256" key="8">
    <source>
        <dbReference type="ARBA" id="ARBA00022960"/>
    </source>
</evidence>
<proteinExistence type="inferred from homology"/>
<dbReference type="EC" id="3.4.16.4" evidence="5"/>
<keyword evidence="6" id="KW-1003">Cell membrane</keyword>